<name>A0A401TRY9_CHIPU</name>
<feature type="region of interest" description="Disordered" evidence="1">
    <location>
        <begin position="84"/>
        <end position="118"/>
    </location>
</feature>
<comment type="caution">
    <text evidence="2">The sequence shown here is derived from an EMBL/GenBank/DDBJ whole genome shotgun (WGS) entry which is preliminary data.</text>
</comment>
<feature type="non-terminal residue" evidence="2">
    <location>
        <position position="1"/>
    </location>
</feature>
<sequence length="118" mass="12435">VRRDGGNRVELDLGSPGRGMALGCWCVPRGFPGPGDCLLLAGHGQRRSLLFPPLPPGSGFPQPSGSLPMSAMAIPNPDITSFRYRALPSPAPAEKRKGKGKGRKKMTKADIGAPSNFQ</sequence>
<keyword evidence="3" id="KW-1185">Reference proteome</keyword>
<dbReference type="EMBL" id="BEZZ01157335">
    <property type="protein sequence ID" value="GCC45379.1"/>
    <property type="molecule type" value="Genomic_DNA"/>
</dbReference>
<evidence type="ECO:0000313" key="3">
    <source>
        <dbReference type="Proteomes" id="UP000287033"/>
    </source>
</evidence>
<dbReference type="STRING" id="137246.A0A401TRY9"/>
<evidence type="ECO:0000256" key="1">
    <source>
        <dbReference type="SAM" id="MobiDB-lite"/>
    </source>
</evidence>
<accession>A0A401TRY9</accession>
<organism evidence="2 3">
    <name type="scientific">Chiloscyllium punctatum</name>
    <name type="common">Brownbanded bambooshark</name>
    <name type="synonym">Hemiscyllium punctatum</name>
    <dbReference type="NCBI Taxonomy" id="137246"/>
    <lineage>
        <taxon>Eukaryota</taxon>
        <taxon>Metazoa</taxon>
        <taxon>Chordata</taxon>
        <taxon>Craniata</taxon>
        <taxon>Vertebrata</taxon>
        <taxon>Chondrichthyes</taxon>
        <taxon>Elasmobranchii</taxon>
        <taxon>Galeomorphii</taxon>
        <taxon>Galeoidea</taxon>
        <taxon>Orectolobiformes</taxon>
        <taxon>Hemiscylliidae</taxon>
        <taxon>Chiloscyllium</taxon>
    </lineage>
</organism>
<dbReference type="AlphaFoldDB" id="A0A401TRY9"/>
<gene>
    <name evidence="2" type="ORF">chiPu_0029460</name>
</gene>
<reference evidence="2 3" key="1">
    <citation type="journal article" date="2018" name="Nat. Ecol. Evol.">
        <title>Shark genomes provide insights into elasmobranch evolution and the origin of vertebrates.</title>
        <authorList>
            <person name="Hara Y"/>
            <person name="Yamaguchi K"/>
            <person name="Onimaru K"/>
            <person name="Kadota M"/>
            <person name="Koyanagi M"/>
            <person name="Keeley SD"/>
            <person name="Tatsumi K"/>
            <person name="Tanaka K"/>
            <person name="Motone F"/>
            <person name="Kageyama Y"/>
            <person name="Nozu R"/>
            <person name="Adachi N"/>
            <person name="Nishimura O"/>
            <person name="Nakagawa R"/>
            <person name="Tanegashima C"/>
            <person name="Kiyatake I"/>
            <person name="Matsumoto R"/>
            <person name="Murakumo K"/>
            <person name="Nishida K"/>
            <person name="Terakita A"/>
            <person name="Kuratani S"/>
            <person name="Sato K"/>
            <person name="Hyodo S Kuraku.S."/>
        </authorList>
    </citation>
    <scope>NUCLEOTIDE SEQUENCE [LARGE SCALE GENOMIC DNA]</scope>
</reference>
<evidence type="ECO:0000313" key="2">
    <source>
        <dbReference type="EMBL" id="GCC45379.1"/>
    </source>
</evidence>
<dbReference type="Proteomes" id="UP000287033">
    <property type="component" value="Unassembled WGS sequence"/>
</dbReference>
<feature type="compositionally biased region" description="Basic residues" evidence="1">
    <location>
        <begin position="96"/>
        <end position="106"/>
    </location>
</feature>
<protein>
    <submittedName>
        <fullName evidence="2">Uncharacterized protein</fullName>
    </submittedName>
</protein>
<proteinExistence type="predicted"/>